<reference evidence="3" key="1">
    <citation type="journal article" date="2014" name="Int. J. Syst. Evol. Microbiol.">
        <title>Complete genome sequence of Corynebacterium casei LMG S-19264T (=DSM 44701T), isolated from a smear-ripened cheese.</title>
        <authorList>
            <consortium name="US DOE Joint Genome Institute (JGI-PGF)"/>
            <person name="Walter F."/>
            <person name="Albersmeier A."/>
            <person name="Kalinowski J."/>
            <person name="Ruckert C."/>
        </authorList>
    </citation>
    <scope>NUCLEOTIDE SEQUENCE</scope>
    <source>
        <strain evidence="3">VKM Ac-1447</strain>
    </source>
</reference>
<protein>
    <recommendedName>
        <fullName evidence="2">Sulfatase-modifying factor enzyme-like domain-containing protein</fullName>
    </recommendedName>
</protein>
<dbReference type="InterPro" id="IPR042095">
    <property type="entry name" value="SUMF_sf"/>
</dbReference>
<dbReference type="InterPro" id="IPR016187">
    <property type="entry name" value="CTDL_fold"/>
</dbReference>
<dbReference type="SUPFAM" id="SSF56436">
    <property type="entry name" value="C-type lectin-like"/>
    <property type="match status" value="1"/>
</dbReference>
<feature type="domain" description="Sulfatase-modifying factor enzyme-like" evidence="2">
    <location>
        <begin position="25"/>
        <end position="208"/>
    </location>
</feature>
<dbReference type="Pfam" id="PF03781">
    <property type="entry name" value="FGE-sulfatase"/>
    <property type="match status" value="1"/>
</dbReference>
<gene>
    <name evidence="3" type="ORF">GCM10017586_22420</name>
</gene>
<evidence type="ECO:0000256" key="1">
    <source>
        <dbReference type="SAM" id="MobiDB-lite"/>
    </source>
</evidence>
<dbReference type="GO" id="GO:0120147">
    <property type="term" value="F:formylglycine-generating oxidase activity"/>
    <property type="evidence" value="ECO:0007669"/>
    <property type="project" value="TreeGrafter"/>
</dbReference>
<comment type="caution">
    <text evidence="3">The sequence shown here is derived from an EMBL/GenBank/DDBJ whole genome shotgun (WGS) entry which is preliminary data.</text>
</comment>
<dbReference type="EMBL" id="BSEO01000014">
    <property type="protein sequence ID" value="GLJ80559.1"/>
    <property type="molecule type" value="Genomic_DNA"/>
</dbReference>
<reference evidence="3" key="2">
    <citation type="submission" date="2023-01" db="EMBL/GenBank/DDBJ databases">
        <authorList>
            <person name="Sun Q."/>
            <person name="Evtushenko L."/>
        </authorList>
    </citation>
    <scope>NUCLEOTIDE SEQUENCE</scope>
    <source>
        <strain evidence="3">VKM Ac-1447</strain>
    </source>
</reference>
<dbReference type="PANTHER" id="PTHR23150:SF19">
    <property type="entry name" value="FORMYLGLYCINE-GENERATING ENZYME"/>
    <property type="match status" value="1"/>
</dbReference>
<dbReference type="Gene3D" id="3.90.1580.10">
    <property type="entry name" value="paralog of FGE (formylglycine-generating enzyme)"/>
    <property type="match status" value="1"/>
</dbReference>
<dbReference type="PANTHER" id="PTHR23150">
    <property type="entry name" value="SULFATASE MODIFYING FACTOR 1, 2"/>
    <property type="match status" value="1"/>
</dbReference>
<evidence type="ECO:0000313" key="3">
    <source>
        <dbReference type="EMBL" id="GLJ80559.1"/>
    </source>
</evidence>
<evidence type="ECO:0000313" key="4">
    <source>
        <dbReference type="Proteomes" id="UP001142317"/>
    </source>
</evidence>
<dbReference type="InterPro" id="IPR051043">
    <property type="entry name" value="Sulfatase_Mod_Factor_Kinase"/>
</dbReference>
<evidence type="ECO:0000259" key="2">
    <source>
        <dbReference type="Pfam" id="PF03781"/>
    </source>
</evidence>
<dbReference type="RefSeq" id="WP_210006782.1">
    <property type="nucleotide sequence ID" value="NZ_BSEO01000014.1"/>
</dbReference>
<name>A0A9W6HIC5_9MICO</name>
<dbReference type="InterPro" id="IPR005532">
    <property type="entry name" value="SUMF_dom"/>
</dbReference>
<organism evidence="3 4">
    <name type="scientific">Microbacterium imperiale</name>
    <dbReference type="NCBI Taxonomy" id="33884"/>
    <lineage>
        <taxon>Bacteria</taxon>
        <taxon>Bacillati</taxon>
        <taxon>Actinomycetota</taxon>
        <taxon>Actinomycetes</taxon>
        <taxon>Micrococcales</taxon>
        <taxon>Microbacteriaceae</taxon>
        <taxon>Microbacterium</taxon>
    </lineage>
</organism>
<sequence>MSDVELARIPAGELPVAGAGRGPWVESFEIGVYPVTEEQLGEVLGVTAAHPRRPAVQLSWLRAVRFCNALSEWEGLDPAYAVDGDDVRWYEDSDGYRLPTEREWEYACRAGSRAAQYGPLAEIAWTAADNLSSPQNVGGRHPNLFGLFDMLGNVSQWCWDLFAPDTGSRDRVFRGGGFADAATTVRAGTRRGARPDSTQDDIGLRVARGPVA</sequence>
<keyword evidence="4" id="KW-1185">Reference proteome</keyword>
<accession>A0A9W6HIC5</accession>
<proteinExistence type="predicted"/>
<feature type="region of interest" description="Disordered" evidence="1">
    <location>
        <begin position="188"/>
        <end position="212"/>
    </location>
</feature>
<dbReference type="AlphaFoldDB" id="A0A9W6HIC5"/>
<dbReference type="Proteomes" id="UP001142317">
    <property type="component" value="Unassembled WGS sequence"/>
</dbReference>